<feature type="transmembrane region" description="Helical" evidence="3">
    <location>
        <begin position="362"/>
        <end position="384"/>
    </location>
</feature>
<dbReference type="InterPro" id="IPR000620">
    <property type="entry name" value="EamA_dom"/>
</dbReference>
<evidence type="ECO:0000256" key="1">
    <source>
        <dbReference type="ARBA" id="ARBA00004141"/>
    </source>
</evidence>
<dbReference type="Pfam" id="PF00892">
    <property type="entry name" value="EamA"/>
    <property type="match status" value="1"/>
</dbReference>
<keyword evidence="3" id="KW-0812">Transmembrane</keyword>
<dbReference type="InterPro" id="IPR037185">
    <property type="entry name" value="EmrE-like"/>
</dbReference>
<feature type="transmembrane region" description="Helical" evidence="3">
    <location>
        <begin position="238"/>
        <end position="258"/>
    </location>
</feature>
<evidence type="ECO:0000313" key="7">
    <source>
        <dbReference type="RefSeq" id="XP_015885817.2"/>
    </source>
</evidence>
<feature type="transmembrane region" description="Helical" evidence="3">
    <location>
        <begin position="168"/>
        <end position="188"/>
    </location>
</feature>
<feature type="transmembrane region" description="Helical" evidence="3">
    <location>
        <begin position="270"/>
        <end position="287"/>
    </location>
</feature>
<feature type="transmembrane region" description="Helical" evidence="3">
    <location>
        <begin position="323"/>
        <end position="350"/>
    </location>
</feature>
<evidence type="ECO:0000259" key="5">
    <source>
        <dbReference type="Pfam" id="PF00892"/>
    </source>
</evidence>
<dbReference type="PANTHER" id="PTHR23051:SF12">
    <property type="entry name" value="OS04G0645600 PROTEIN"/>
    <property type="match status" value="1"/>
</dbReference>
<keyword evidence="3" id="KW-0472">Membrane</keyword>
<comment type="similarity">
    <text evidence="2">Belongs to the drug/metabolite transporter (DMT) superfamily. Plant drug/metabolite exporter (P-DME) (TC 2.A.7.4) family.</text>
</comment>
<keyword evidence="3" id="KW-1133">Transmembrane helix</keyword>
<dbReference type="GO" id="GO:0016020">
    <property type="term" value="C:membrane"/>
    <property type="evidence" value="ECO:0007669"/>
    <property type="project" value="InterPro"/>
</dbReference>
<dbReference type="InParanoid" id="A0A6P4ACD9"/>
<name>A0A6P4ACD9_ZIZJJ</name>
<feature type="transmembrane region" description="Helical" evidence="3">
    <location>
        <begin position="39"/>
        <end position="60"/>
    </location>
</feature>
<dbReference type="FunCoup" id="A0A6P4ACD9">
    <property type="interactions" value="3147"/>
</dbReference>
<feature type="transmembrane region" description="Helical" evidence="3">
    <location>
        <begin position="195"/>
        <end position="218"/>
    </location>
</feature>
<feature type="chain" id="PRO_5046651234" evidence="4">
    <location>
        <begin position="24"/>
        <end position="390"/>
    </location>
</feature>
<organism evidence="6 7">
    <name type="scientific">Ziziphus jujuba</name>
    <name type="common">Chinese jujube</name>
    <name type="synonym">Ziziphus sativa</name>
    <dbReference type="NCBI Taxonomy" id="326968"/>
    <lineage>
        <taxon>Eukaryota</taxon>
        <taxon>Viridiplantae</taxon>
        <taxon>Streptophyta</taxon>
        <taxon>Embryophyta</taxon>
        <taxon>Tracheophyta</taxon>
        <taxon>Spermatophyta</taxon>
        <taxon>Magnoliopsida</taxon>
        <taxon>eudicotyledons</taxon>
        <taxon>Gunneridae</taxon>
        <taxon>Pentapetalae</taxon>
        <taxon>rosids</taxon>
        <taxon>fabids</taxon>
        <taxon>Rosales</taxon>
        <taxon>Rhamnaceae</taxon>
        <taxon>Paliureae</taxon>
        <taxon>Ziziphus</taxon>
    </lineage>
</organism>
<dbReference type="KEGG" id="zju:107421154"/>
<reference evidence="7" key="1">
    <citation type="submission" date="2025-08" db="UniProtKB">
        <authorList>
            <consortium name="RefSeq"/>
        </authorList>
    </citation>
    <scope>IDENTIFICATION</scope>
    <source>
        <tissue evidence="7">Seedling</tissue>
    </source>
</reference>
<accession>A0A6P4ACD9</accession>
<dbReference type="PANTHER" id="PTHR23051">
    <property type="entry name" value="SOLUTE CARRIER FAMILY 35, MEMBER F5"/>
    <property type="match status" value="1"/>
</dbReference>
<evidence type="ECO:0000256" key="2">
    <source>
        <dbReference type="ARBA" id="ARBA00007635"/>
    </source>
</evidence>
<evidence type="ECO:0000256" key="4">
    <source>
        <dbReference type="SAM" id="SignalP"/>
    </source>
</evidence>
<dbReference type="Proteomes" id="UP001652623">
    <property type="component" value="Chromosome 5"/>
</dbReference>
<protein>
    <submittedName>
        <fullName evidence="7">Thiamine-repressible mitochondrial transport protein THI74</fullName>
    </submittedName>
</protein>
<dbReference type="RefSeq" id="XP_015885817.2">
    <property type="nucleotide sequence ID" value="XM_016030331.4"/>
</dbReference>
<proteinExistence type="inferred from homology"/>
<feature type="transmembrane region" description="Helical" evidence="3">
    <location>
        <begin position="143"/>
        <end position="162"/>
    </location>
</feature>
<keyword evidence="6" id="KW-1185">Reference proteome</keyword>
<feature type="domain" description="EamA" evidence="5">
    <location>
        <begin position="133"/>
        <end position="212"/>
    </location>
</feature>
<feature type="signal peptide" evidence="4">
    <location>
        <begin position="1"/>
        <end position="23"/>
    </location>
</feature>
<comment type="subcellular location">
    <subcellularLocation>
        <location evidence="1">Membrane</location>
        <topology evidence="1">Multi-pass membrane protein</topology>
    </subcellularLocation>
</comment>
<evidence type="ECO:0000256" key="3">
    <source>
        <dbReference type="SAM" id="Phobius"/>
    </source>
</evidence>
<dbReference type="AlphaFoldDB" id="A0A6P4ACD9"/>
<dbReference type="GeneID" id="107421154"/>
<evidence type="ECO:0000313" key="6">
    <source>
        <dbReference type="Proteomes" id="UP001652623"/>
    </source>
</evidence>
<sequence>MGWKYRAGLLLIAAVVVIWVTSAEVTQDIFTDYKQPFAVTYLGASLMVIYLPIALIKDWFCNLLKHRSSKGGKGAESISDFSLKYNGGQKDFELEHQGTLTRKDSEATLSPHAEGRPLVSRHKEDLDVLKHDKELTTKEIARYGFYIAPIWFVTEYLSNAALARTSVASTTVLSSTSGLFTLFIGAFLGQDSLNVAKVLAVFVSMAGVVMTTLGKTWASDESELGASANGKRSLVGDLFGLLSAMSYGLFTVLLKKFAGEEGERVDVQKLFGYIGLFTLVALWWLVWPLTALGIEPKFQIPHSARVDEIVIANGLVGSVLSDYFWALCVVWTTPLVATLGMSLTIPLAMVADMVIHGRHYSAVYILGSTQVFAGFVIANLSGWLSKKLGL</sequence>
<keyword evidence="4" id="KW-0732">Signal</keyword>
<dbReference type="SUPFAM" id="SSF103481">
    <property type="entry name" value="Multidrug resistance efflux transporter EmrE"/>
    <property type="match status" value="1"/>
</dbReference>
<gene>
    <name evidence="7" type="primary">LOC107421154</name>
</gene>